<dbReference type="HAMAP" id="MF_00233">
    <property type="entry name" value="LolB"/>
    <property type="match status" value="1"/>
</dbReference>
<evidence type="ECO:0000256" key="8">
    <source>
        <dbReference type="ARBA" id="ARBA00023136"/>
    </source>
</evidence>
<evidence type="ECO:0000256" key="10">
    <source>
        <dbReference type="ARBA" id="ARBA00023186"/>
    </source>
</evidence>
<dbReference type="EMBL" id="RJVI01000001">
    <property type="protein sequence ID" value="ROR34804.1"/>
    <property type="molecule type" value="Genomic_DNA"/>
</dbReference>
<dbReference type="OrthoDB" id="9797618at2"/>
<keyword evidence="15" id="KW-1185">Reference proteome</keyword>
<comment type="caution">
    <text evidence="14">The sequence shown here is derived from an EMBL/GenBank/DDBJ whole genome shotgun (WGS) entry which is preliminary data.</text>
</comment>
<dbReference type="PROSITE" id="PS51257">
    <property type="entry name" value="PROKAR_LIPOPROTEIN"/>
    <property type="match status" value="1"/>
</dbReference>
<keyword evidence="11 13" id="KW-0998">Cell outer membrane</keyword>
<gene>
    <name evidence="13" type="primary">lolB</name>
    <name evidence="14" type="ORF">EDC57_0708</name>
</gene>
<evidence type="ECO:0000256" key="4">
    <source>
        <dbReference type="ARBA" id="ARBA00016202"/>
    </source>
</evidence>
<dbReference type="SUPFAM" id="SSF89392">
    <property type="entry name" value="Prokaryotic lipoproteins and lipoprotein localization factors"/>
    <property type="match status" value="1"/>
</dbReference>
<reference evidence="14 15" key="1">
    <citation type="submission" date="2018-11" db="EMBL/GenBank/DDBJ databases">
        <title>Genomic Encyclopedia of Type Strains, Phase IV (KMG-IV): sequencing the most valuable type-strain genomes for metagenomic binning, comparative biology and taxonomic classification.</title>
        <authorList>
            <person name="Goeker M."/>
        </authorList>
    </citation>
    <scope>NUCLEOTIDE SEQUENCE [LARGE SCALE GENOMIC DNA]</scope>
    <source>
        <strain evidence="14 15">DSM 100275</strain>
    </source>
</reference>
<dbReference type="CDD" id="cd16326">
    <property type="entry name" value="LolB"/>
    <property type="match status" value="1"/>
</dbReference>
<evidence type="ECO:0000256" key="9">
    <source>
        <dbReference type="ARBA" id="ARBA00023139"/>
    </source>
</evidence>
<comment type="subcellular location">
    <subcellularLocation>
        <location evidence="1 13">Cell outer membrane</location>
        <topology evidence="1 13">Lipid-anchor</topology>
    </subcellularLocation>
</comment>
<proteinExistence type="inferred from homology"/>
<evidence type="ECO:0000313" key="15">
    <source>
        <dbReference type="Proteomes" id="UP000276634"/>
    </source>
</evidence>
<evidence type="ECO:0000256" key="5">
    <source>
        <dbReference type="ARBA" id="ARBA00022448"/>
    </source>
</evidence>
<evidence type="ECO:0000256" key="7">
    <source>
        <dbReference type="ARBA" id="ARBA00022927"/>
    </source>
</evidence>
<comment type="function">
    <text evidence="13">Plays a critical role in the incorporation of lipoproteins in the outer membrane after they are released by the LolA protein.</text>
</comment>
<comment type="subunit">
    <text evidence="3 13">Monomer.</text>
</comment>
<keyword evidence="10 13" id="KW-0143">Chaperone</keyword>
<dbReference type="AlphaFoldDB" id="A0A3N1Y7L2"/>
<keyword evidence="12 13" id="KW-0449">Lipoprotein</keyword>
<dbReference type="GO" id="GO:0009279">
    <property type="term" value="C:cell outer membrane"/>
    <property type="evidence" value="ECO:0007669"/>
    <property type="project" value="UniProtKB-SubCell"/>
</dbReference>
<evidence type="ECO:0000256" key="2">
    <source>
        <dbReference type="ARBA" id="ARBA00009696"/>
    </source>
</evidence>
<sequence length="199" mass="21026">MRAGAAAAALLLLAACQSLPPVPEAARERAWRGHAARLAALEAWTLVGRMTAQADGRSLSASLRWHHGVGGDAIVLTAPLGGGALRIELDAAGVRLVASDGGERRAADAAALLAAELGVAVPVEALRYWVVGLPQPGAAARRELDREGRLRRLRQGGWEVEYRGYEAAGPWILPRVLFARGGEAEVRIAVERWRPGEAG</sequence>
<dbReference type="GO" id="GO:0044874">
    <property type="term" value="P:lipoprotein localization to outer membrane"/>
    <property type="evidence" value="ECO:0007669"/>
    <property type="project" value="UniProtKB-UniRule"/>
</dbReference>
<evidence type="ECO:0000256" key="12">
    <source>
        <dbReference type="ARBA" id="ARBA00023288"/>
    </source>
</evidence>
<keyword evidence="7 13" id="KW-0653">Protein transport</keyword>
<dbReference type="InterPro" id="IPR004565">
    <property type="entry name" value="OM_lipoprot_LolB"/>
</dbReference>
<evidence type="ECO:0000256" key="6">
    <source>
        <dbReference type="ARBA" id="ARBA00022729"/>
    </source>
</evidence>
<evidence type="ECO:0000256" key="1">
    <source>
        <dbReference type="ARBA" id="ARBA00004459"/>
    </source>
</evidence>
<dbReference type="NCBIfam" id="TIGR00548">
    <property type="entry name" value="lolB"/>
    <property type="match status" value="1"/>
</dbReference>
<accession>A0A3N1Y7L2</accession>
<evidence type="ECO:0000256" key="11">
    <source>
        <dbReference type="ARBA" id="ARBA00023237"/>
    </source>
</evidence>
<dbReference type="Pfam" id="PF03550">
    <property type="entry name" value="LolB"/>
    <property type="match status" value="1"/>
</dbReference>
<dbReference type="InterPro" id="IPR029046">
    <property type="entry name" value="LolA/LolB/LppX"/>
</dbReference>
<evidence type="ECO:0000256" key="3">
    <source>
        <dbReference type="ARBA" id="ARBA00011245"/>
    </source>
</evidence>
<keyword evidence="5 13" id="KW-0813">Transport</keyword>
<comment type="similarity">
    <text evidence="2 13">Belongs to the LolB family.</text>
</comment>
<keyword evidence="8 13" id="KW-0472">Membrane</keyword>
<dbReference type="Proteomes" id="UP000276634">
    <property type="component" value="Unassembled WGS sequence"/>
</dbReference>
<keyword evidence="6 13" id="KW-0732">Signal</keyword>
<evidence type="ECO:0000313" key="14">
    <source>
        <dbReference type="EMBL" id="ROR34804.1"/>
    </source>
</evidence>
<keyword evidence="9 13" id="KW-0564">Palmitate</keyword>
<dbReference type="GO" id="GO:0015031">
    <property type="term" value="P:protein transport"/>
    <property type="evidence" value="ECO:0007669"/>
    <property type="project" value="UniProtKB-KW"/>
</dbReference>
<evidence type="ECO:0000256" key="13">
    <source>
        <dbReference type="HAMAP-Rule" id="MF_00233"/>
    </source>
</evidence>
<organism evidence="14 15">
    <name type="scientific">Inmirania thermothiophila</name>
    <dbReference type="NCBI Taxonomy" id="1750597"/>
    <lineage>
        <taxon>Bacteria</taxon>
        <taxon>Pseudomonadati</taxon>
        <taxon>Pseudomonadota</taxon>
        <taxon>Gammaproteobacteria</taxon>
        <taxon>Chromatiales</taxon>
        <taxon>Ectothiorhodospiraceae</taxon>
        <taxon>Inmirania</taxon>
    </lineage>
</organism>
<protein>
    <recommendedName>
        <fullName evidence="4 13">Outer-membrane lipoprotein LolB</fullName>
    </recommendedName>
</protein>
<dbReference type="Gene3D" id="2.50.20.10">
    <property type="entry name" value="Lipoprotein localisation LolA/LolB/LppX"/>
    <property type="match status" value="1"/>
</dbReference>
<name>A0A3N1Y7L2_9GAMM</name>
<dbReference type="RefSeq" id="WP_123400284.1">
    <property type="nucleotide sequence ID" value="NZ_RJVI01000001.1"/>
</dbReference>